<proteinExistence type="predicted"/>
<dbReference type="EMBL" id="HBFP01000459">
    <property type="protein sequence ID" value="CAD8815956.1"/>
    <property type="molecule type" value="Transcribed_RNA"/>
</dbReference>
<name>A0A7S1EPU3_9RHOD</name>
<sequence>MELKQNHLCRLILPNTICGQLWCIEGGMKKKNGNKNRLWNVLHGNKCPGCGVRGEKRSGCSSMHCLCRKAHFCLTCRGYFYENGDLFGEISMNRNREIVDGVQVVFVSSDGRESVVFETVRS</sequence>
<evidence type="ECO:0008006" key="2">
    <source>
        <dbReference type="Google" id="ProtNLM"/>
    </source>
</evidence>
<protein>
    <recommendedName>
        <fullName evidence="2">IBR domain-containing protein</fullName>
    </recommendedName>
</protein>
<gene>
    <name evidence="1" type="ORF">TOLI1172_LOCUS344</name>
</gene>
<accession>A0A7S1EPU3</accession>
<organism evidence="1">
    <name type="scientific">Timspurckia oligopyrenoides</name>
    <dbReference type="NCBI Taxonomy" id="708627"/>
    <lineage>
        <taxon>Eukaryota</taxon>
        <taxon>Rhodophyta</taxon>
        <taxon>Bangiophyceae</taxon>
        <taxon>Porphyridiales</taxon>
        <taxon>Porphyridiaceae</taxon>
        <taxon>Timspurckia</taxon>
    </lineage>
</organism>
<reference evidence="1" key="1">
    <citation type="submission" date="2021-01" db="EMBL/GenBank/DDBJ databases">
        <authorList>
            <person name="Corre E."/>
            <person name="Pelletier E."/>
            <person name="Niang G."/>
            <person name="Scheremetjew M."/>
            <person name="Finn R."/>
            <person name="Kale V."/>
            <person name="Holt S."/>
            <person name="Cochrane G."/>
            <person name="Meng A."/>
            <person name="Brown T."/>
            <person name="Cohen L."/>
        </authorList>
    </citation>
    <scope>NUCLEOTIDE SEQUENCE</scope>
    <source>
        <strain evidence="1">CCMP3278</strain>
    </source>
</reference>
<dbReference type="Gene3D" id="1.20.120.1750">
    <property type="match status" value="1"/>
</dbReference>
<dbReference type="AlphaFoldDB" id="A0A7S1EPU3"/>
<evidence type="ECO:0000313" key="1">
    <source>
        <dbReference type="EMBL" id="CAD8815956.1"/>
    </source>
</evidence>
<dbReference type="SUPFAM" id="SSF57850">
    <property type="entry name" value="RING/U-box"/>
    <property type="match status" value="1"/>
</dbReference>